<feature type="chain" id="PRO_5042157305" evidence="1">
    <location>
        <begin position="24"/>
        <end position="330"/>
    </location>
</feature>
<accession>A0AAE3DSS9</accession>
<dbReference type="PROSITE" id="PS51257">
    <property type="entry name" value="PROKAR_LIPOPROTEIN"/>
    <property type="match status" value="1"/>
</dbReference>
<organism evidence="3 4">
    <name type="scientific">Fusicatenibacter faecihominis</name>
    <dbReference type="NCBI Taxonomy" id="2881276"/>
    <lineage>
        <taxon>Bacteria</taxon>
        <taxon>Bacillati</taxon>
        <taxon>Bacillota</taxon>
        <taxon>Clostridia</taxon>
        <taxon>Lachnospirales</taxon>
        <taxon>Lachnospiraceae</taxon>
        <taxon>Fusicatenibacter</taxon>
    </lineage>
</organism>
<keyword evidence="4" id="KW-1185">Reference proteome</keyword>
<name>A0AAE3DSS9_9FIRM</name>
<sequence length="330" mass="36159">MKKRVSFLMIFLLALLLTGCSEKSGGSTQYQVYYISTSGTKLVEESYTPESSTSPREVTEELLEKMGRPQVGSDHVKALPDEVKVEHCVLKAREVDVDFNEAYNDMDPVREILVRAAFVNTLIQVSNVEQVVITVNGEDLVDEAGDVVGGMTAESFIDTKGDGINSYQNATLSLYFADSDGSLIEREMRNVHYSSNSTLEKVILEELIKGPVNAKLQAVLPAETKVLSVQTEGGTCTVNFDSAFNAAPSSESNVTAETSLYAAVDALIDTAGVREVIIQIEGSQETLYRDEIDLTQPFTKREDLIHQVVSSESDVLEPSVGVDSLWKSFF</sequence>
<feature type="domain" description="GerMN" evidence="2">
    <location>
        <begin position="55"/>
        <end position="144"/>
    </location>
</feature>
<dbReference type="Pfam" id="PF10646">
    <property type="entry name" value="Germane"/>
    <property type="match status" value="2"/>
</dbReference>
<dbReference type="EMBL" id="JAJEPR010000014">
    <property type="protein sequence ID" value="MCC2190057.1"/>
    <property type="molecule type" value="Genomic_DNA"/>
</dbReference>
<dbReference type="Proteomes" id="UP001197875">
    <property type="component" value="Unassembled WGS sequence"/>
</dbReference>
<reference evidence="3 4" key="1">
    <citation type="submission" date="2021-10" db="EMBL/GenBank/DDBJ databases">
        <title>Anaerobic single-cell dispensing facilitates the cultivation of human gut bacteria.</title>
        <authorList>
            <person name="Afrizal A."/>
        </authorList>
    </citation>
    <scope>NUCLEOTIDE SEQUENCE [LARGE SCALE GENOMIC DNA]</scope>
    <source>
        <strain evidence="3 4">CLA-AA-H277</strain>
    </source>
</reference>
<evidence type="ECO:0000313" key="3">
    <source>
        <dbReference type="EMBL" id="MCC2190057.1"/>
    </source>
</evidence>
<dbReference type="InterPro" id="IPR019606">
    <property type="entry name" value="GerMN"/>
</dbReference>
<protein>
    <submittedName>
        <fullName evidence="3">GerMN domain-containing protein</fullName>
    </submittedName>
</protein>
<feature type="signal peptide" evidence="1">
    <location>
        <begin position="1"/>
        <end position="23"/>
    </location>
</feature>
<evidence type="ECO:0000259" key="2">
    <source>
        <dbReference type="SMART" id="SM00909"/>
    </source>
</evidence>
<comment type="caution">
    <text evidence="3">The sequence shown here is derived from an EMBL/GenBank/DDBJ whole genome shotgun (WGS) entry which is preliminary data.</text>
</comment>
<feature type="domain" description="GerMN" evidence="2">
    <location>
        <begin position="200"/>
        <end position="289"/>
    </location>
</feature>
<proteinExistence type="predicted"/>
<evidence type="ECO:0000256" key="1">
    <source>
        <dbReference type="SAM" id="SignalP"/>
    </source>
</evidence>
<dbReference type="RefSeq" id="WP_227615243.1">
    <property type="nucleotide sequence ID" value="NZ_JAJEPR010000014.1"/>
</dbReference>
<dbReference type="SMART" id="SM00909">
    <property type="entry name" value="Germane"/>
    <property type="match status" value="2"/>
</dbReference>
<gene>
    <name evidence="3" type="ORF">LKD71_09605</name>
</gene>
<keyword evidence="1" id="KW-0732">Signal</keyword>
<dbReference type="AlphaFoldDB" id="A0AAE3DSS9"/>
<evidence type="ECO:0000313" key="4">
    <source>
        <dbReference type="Proteomes" id="UP001197875"/>
    </source>
</evidence>